<comment type="caution">
    <text evidence="1">The sequence shown here is derived from an EMBL/GenBank/DDBJ whole genome shotgun (WGS) entry which is preliminary data.</text>
</comment>
<proteinExistence type="predicted"/>
<keyword evidence="2" id="KW-1185">Reference proteome</keyword>
<evidence type="ECO:0000313" key="2">
    <source>
        <dbReference type="Proteomes" id="UP000789920"/>
    </source>
</evidence>
<accession>A0ACA9MYE1</accession>
<evidence type="ECO:0000313" key="1">
    <source>
        <dbReference type="EMBL" id="CAG8619854.1"/>
    </source>
</evidence>
<dbReference type="EMBL" id="CAJVQC010010717">
    <property type="protein sequence ID" value="CAG8619854.1"/>
    <property type="molecule type" value="Genomic_DNA"/>
</dbReference>
<protein>
    <submittedName>
        <fullName evidence="1">25509_t:CDS:1</fullName>
    </submittedName>
</protein>
<name>A0ACA9MYE1_9GLOM</name>
<gene>
    <name evidence="1" type="ORF">RPERSI_LOCUS6672</name>
</gene>
<sequence length="74" mass="8240">LKIALSISFCSSSEDPDDPKYSPTNNDHDDNYLTTFDLPNNDLDSSTDQPNNESSELKVKVIIKINNSTPLPKK</sequence>
<reference evidence="1" key="1">
    <citation type="submission" date="2021-06" db="EMBL/GenBank/DDBJ databases">
        <authorList>
            <person name="Kallberg Y."/>
            <person name="Tangrot J."/>
            <person name="Rosling A."/>
        </authorList>
    </citation>
    <scope>NUCLEOTIDE SEQUENCE</scope>
    <source>
        <strain evidence="1">MA461A</strain>
    </source>
</reference>
<dbReference type="Proteomes" id="UP000789920">
    <property type="component" value="Unassembled WGS sequence"/>
</dbReference>
<feature type="non-terminal residue" evidence="1">
    <location>
        <position position="1"/>
    </location>
</feature>
<organism evidence="1 2">
    <name type="scientific">Racocetra persica</name>
    <dbReference type="NCBI Taxonomy" id="160502"/>
    <lineage>
        <taxon>Eukaryota</taxon>
        <taxon>Fungi</taxon>
        <taxon>Fungi incertae sedis</taxon>
        <taxon>Mucoromycota</taxon>
        <taxon>Glomeromycotina</taxon>
        <taxon>Glomeromycetes</taxon>
        <taxon>Diversisporales</taxon>
        <taxon>Gigasporaceae</taxon>
        <taxon>Racocetra</taxon>
    </lineage>
</organism>